<dbReference type="Proteomes" id="UP000051952">
    <property type="component" value="Unassembled WGS sequence"/>
</dbReference>
<dbReference type="VEuPathDB" id="TriTrypDB:BSAL_33140"/>
<evidence type="ECO:0000313" key="1">
    <source>
        <dbReference type="EMBL" id="CUG91650.1"/>
    </source>
</evidence>
<gene>
    <name evidence="1" type="ORF">BSAL_33140</name>
</gene>
<sequence length="299" mass="34087">MLASDCDVEFETGTTRLHFLTSLEENERSKILVEELQALSSITHRHITDANSLLNTCIASNEVLRRRLQSCQLELRTARATETLRAQRERENETELLVTVSALKERLVTLKKQHTSDLLQKDADRENDIAHLQSTFAYQLESAGLQLSSSPSPSRSITSSLKIESIAYFSVRIRPRITRWVRCRGAISNRTVELRPDGFELVECALHCIGPLHLFNDEEDHHGFGLSFSHLDSLIQCSFGTREDRARWAHSIRVTSQRNDLHVDTVSLQTRRAQQSSFTKSTLAIQARLTSAFDHRHKK</sequence>
<dbReference type="AlphaFoldDB" id="A0A0S4JNZ6"/>
<reference evidence="2" key="1">
    <citation type="submission" date="2015-09" db="EMBL/GenBank/DDBJ databases">
        <authorList>
            <consortium name="Pathogen Informatics"/>
        </authorList>
    </citation>
    <scope>NUCLEOTIDE SEQUENCE [LARGE SCALE GENOMIC DNA]</scope>
    <source>
        <strain evidence="2">Lake Konstanz</strain>
    </source>
</reference>
<name>A0A0S4JNZ6_BODSA</name>
<organism evidence="1 2">
    <name type="scientific">Bodo saltans</name>
    <name type="common">Flagellated protozoan</name>
    <dbReference type="NCBI Taxonomy" id="75058"/>
    <lineage>
        <taxon>Eukaryota</taxon>
        <taxon>Discoba</taxon>
        <taxon>Euglenozoa</taxon>
        <taxon>Kinetoplastea</taxon>
        <taxon>Metakinetoplastina</taxon>
        <taxon>Eubodonida</taxon>
        <taxon>Bodonidae</taxon>
        <taxon>Bodo</taxon>
    </lineage>
</organism>
<proteinExistence type="predicted"/>
<evidence type="ECO:0000313" key="2">
    <source>
        <dbReference type="Proteomes" id="UP000051952"/>
    </source>
</evidence>
<dbReference type="EMBL" id="CYKH01001947">
    <property type="protein sequence ID" value="CUG91650.1"/>
    <property type="molecule type" value="Genomic_DNA"/>
</dbReference>
<protein>
    <submittedName>
        <fullName evidence="1">Uncharacterized protein</fullName>
    </submittedName>
</protein>
<keyword evidence="2" id="KW-1185">Reference proteome</keyword>
<accession>A0A0S4JNZ6</accession>